<feature type="region of interest" description="Disordered" evidence="2">
    <location>
        <begin position="501"/>
        <end position="558"/>
    </location>
</feature>
<proteinExistence type="predicted"/>
<evidence type="ECO:0000256" key="1">
    <source>
        <dbReference type="ARBA" id="ARBA00022801"/>
    </source>
</evidence>
<dbReference type="PANTHER" id="PTHR46118">
    <property type="entry name" value="PROTEIN ABHD11"/>
    <property type="match status" value="1"/>
</dbReference>
<gene>
    <name evidence="4" type="ORF">CKO28_22925</name>
</gene>
<sequence>MTQSLNTLTTGAGPPLVVLHGLFGQAKNWATIAKGLADGRRVIAADLRNHGASPWSDEMTYPAMADDVAGLIQALPEGRAELLGHSMGGKAAMVLALTRPELIDRLIVADIAPVAYSGGSLLAFVDAMLAVDPAQHDSRKQVEEALKRAVQDPGIRQFLLSNLVRGESGLLWTLNLHAIRAAMDTLAGWPDDVRRLTALIRETRAQVVLLNGLANPQAAVAARRAGAALVWQILDTRTPPALVRLLRPLVRARADCVMTTGTALATAQLGLPTSGPAGPLAGRVVAFAPPVDAGRFRPDPAVRAAARTELGLGDRPVVGMIANLTPQKGHDAFLDAAAALRRAWPEVAFVWLGARFTGQAAHADRLRHRARALGLDDLIVRAPGERVHCLAQAFDVAWLTSPARGEGIPTAAGEAMALAVPLVGFRVGVLATLVPPQHHGLLCPPGDTAGLARATAGLLADPAGRARIGAELRRAAQRVCDPKACAEAHLRAFEIARAYRAGRSGPETSRAKRTSGESLERFNQIPEDCLERAGRIDAQDGRRRGRQTHPHAQAEKRA</sequence>
<comment type="caution">
    <text evidence="4">The sequence shown here is derived from an EMBL/GenBank/DDBJ whole genome shotgun (WGS) entry which is preliminary data.</text>
</comment>
<dbReference type="EMBL" id="NRRL01000124">
    <property type="protein sequence ID" value="MBK1670874.1"/>
    <property type="molecule type" value="Genomic_DNA"/>
</dbReference>
<evidence type="ECO:0000313" key="4">
    <source>
        <dbReference type="EMBL" id="MBK1670874.1"/>
    </source>
</evidence>
<evidence type="ECO:0000259" key="3">
    <source>
        <dbReference type="Pfam" id="PF00561"/>
    </source>
</evidence>
<dbReference type="RefSeq" id="WP_200343319.1">
    <property type="nucleotide sequence ID" value="NZ_NRRL01000124.1"/>
</dbReference>
<dbReference type="CDD" id="cd03801">
    <property type="entry name" value="GT4_PimA-like"/>
    <property type="match status" value="1"/>
</dbReference>
<protein>
    <recommendedName>
        <fullName evidence="3">AB hydrolase-1 domain-containing protein</fullName>
    </recommendedName>
</protein>
<dbReference type="SUPFAM" id="SSF53756">
    <property type="entry name" value="UDP-Glycosyltransferase/glycogen phosphorylase"/>
    <property type="match status" value="1"/>
</dbReference>
<organism evidence="4 5">
    <name type="scientific">Rhodovibrio sodomensis</name>
    <dbReference type="NCBI Taxonomy" id="1088"/>
    <lineage>
        <taxon>Bacteria</taxon>
        <taxon>Pseudomonadati</taxon>
        <taxon>Pseudomonadota</taxon>
        <taxon>Alphaproteobacteria</taxon>
        <taxon>Rhodospirillales</taxon>
        <taxon>Rhodovibrionaceae</taxon>
        <taxon>Rhodovibrio</taxon>
    </lineage>
</organism>
<reference evidence="4 5" key="1">
    <citation type="journal article" date="2020" name="Microorganisms">
        <title>Osmotic Adaptation and Compatible Solute Biosynthesis of Phototrophic Bacteria as Revealed from Genome Analyses.</title>
        <authorList>
            <person name="Imhoff J.F."/>
            <person name="Rahn T."/>
            <person name="Kunzel S."/>
            <person name="Keller A."/>
            <person name="Neulinger S.C."/>
        </authorList>
    </citation>
    <scope>NUCLEOTIDE SEQUENCE [LARGE SCALE GENOMIC DNA]</scope>
    <source>
        <strain evidence="4 5">DSM 9895</strain>
    </source>
</reference>
<dbReference type="SUPFAM" id="SSF53474">
    <property type="entry name" value="alpha/beta-Hydrolases"/>
    <property type="match status" value="1"/>
</dbReference>
<dbReference type="PRINTS" id="PR00111">
    <property type="entry name" value="ABHYDROLASE"/>
</dbReference>
<evidence type="ECO:0000256" key="2">
    <source>
        <dbReference type="SAM" id="MobiDB-lite"/>
    </source>
</evidence>
<evidence type="ECO:0000313" key="5">
    <source>
        <dbReference type="Proteomes" id="UP001296873"/>
    </source>
</evidence>
<dbReference type="Pfam" id="PF00561">
    <property type="entry name" value="Abhydrolase_1"/>
    <property type="match status" value="1"/>
</dbReference>
<dbReference type="Gene3D" id="3.40.50.2000">
    <property type="entry name" value="Glycogen Phosphorylase B"/>
    <property type="match status" value="1"/>
</dbReference>
<keyword evidence="1" id="KW-0378">Hydrolase</keyword>
<dbReference type="PANTHER" id="PTHR46118:SF4">
    <property type="entry name" value="PROTEIN ABHD11"/>
    <property type="match status" value="1"/>
</dbReference>
<feature type="compositionally biased region" description="Basic and acidic residues" evidence="2">
    <location>
        <begin position="529"/>
        <end position="542"/>
    </location>
</feature>
<keyword evidence="5" id="KW-1185">Reference proteome</keyword>
<name>A0ABS1DKX8_9PROT</name>
<dbReference type="Gene3D" id="3.40.50.1820">
    <property type="entry name" value="alpha/beta hydrolase"/>
    <property type="match status" value="1"/>
</dbReference>
<dbReference type="Proteomes" id="UP001296873">
    <property type="component" value="Unassembled WGS sequence"/>
</dbReference>
<dbReference type="Pfam" id="PF13692">
    <property type="entry name" value="Glyco_trans_1_4"/>
    <property type="match status" value="1"/>
</dbReference>
<accession>A0ABS1DKX8</accession>
<dbReference type="InterPro" id="IPR000073">
    <property type="entry name" value="AB_hydrolase_1"/>
</dbReference>
<feature type="domain" description="AB hydrolase-1" evidence="3">
    <location>
        <begin position="14"/>
        <end position="111"/>
    </location>
</feature>
<dbReference type="InterPro" id="IPR029058">
    <property type="entry name" value="AB_hydrolase_fold"/>
</dbReference>